<sequence>MNIKLELLNESDFSKIVEWVNAYNSDFMVQWAGLTYKFPLSMEQITEHYIRGINTKEGSAYVYKIIDVESSHYIGSVQLARFDEVKKEAVIGRFIIDEKYRGKGVGQAALHKLASLGFEQFNLNGLKLNVFNINKGAMKCYERVGFKQILVNPKFYQSSTGEWWDQIQMLLCKEEWIKNKMK</sequence>
<gene>
    <name evidence="2" type="ORF">ERL59_03245</name>
</gene>
<feature type="domain" description="N-acetyltransferase" evidence="1">
    <location>
        <begin position="3"/>
        <end position="170"/>
    </location>
</feature>
<evidence type="ECO:0000313" key="3">
    <source>
        <dbReference type="Proteomes" id="UP000448943"/>
    </source>
</evidence>
<dbReference type="GO" id="GO:0016747">
    <property type="term" value="F:acyltransferase activity, transferring groups other than amino-acyl groups"/>
    <property type="evidence" value="ECO:0007669"/>
    <property type="project" value="InterPro"/>
</dbReference>
<dbReference type="Gene3D" id="3.40.630.30">
    <property type="match status" value="1"/>
</dbReference>
<dbReference type="CDD" id="cd04301">
    <property type="entry name" value="NAT_SF"/>
    <property type="match status" value="1"/>
</dbReference>
<dbReference type="Proteomes" id="UP000448943">
    <property type="component" value="Unassembled WGS sequence"/>
</dbReference>
<dbReference type="SUPFAM" id="SSF55729">
    <property type="entry name" value="Acyl-CoA N-acyltransferases (Nat)"/>
    <property type="match status" value="1"/>
</dbReference>
<evidence type="ECO:0000313" key="2">
    <source>
        <dbReference type="EMBL" id="NBI27975.1"/>
    </source>
</evidence>
<dbReference type="PANTHER" id="PTHR43415:SF5">
    <property type="entry name" value="ACETYLTRANSFERASE"/>
    <property type="match status" value="1"/>
</dbReference>
<evidence type="ECO:0000259" key="1">
    <source>
        <dbReference type="PROSITE" id="PS51186"/>
    </source>
</evidence>
<dbReference type="InterPro" id="IPR000182">
    <property type="entry name" value="GNAT_dom"/>
</dbReference>
<reference evidence="2 3" key="1">
    <citation type="submission" date="2019-01" db="EMBL/GenBank/DDBJ databases">
        <title>Chengkuizengella sp. nov., isolated from deep-sea sediment of East Pacific Ocean.</title>
        <authorList>
            <person name="Yang J."/>
            <person name="Lai Q."/>
            <person name="Shao Z."/>
        </authorList>
    </citation>
    <scope>NUCLEOTIDE SEQUENCE [LARGE SCALE GENOMIC DNA]</scope>
    <source>
        <strain evidence="2 3">YPA3-1-1</strain>
    </source>
</reference>
<comment type="caution">
    <text evidence="2">The sequence shown here is derived from an EMBL/GenBank/DDBJ whole genome shotgun (WGS) entry which is preliminary data.</text>
</comment>
<dbReference type="EMBL" id="SIJB01000007">
    <property type="protein sequence ID" value="NBI27975.1"/>
    <property type="molecule type" value="Genomic_DNA"/>
</dbReference>
<proteinExistence type="predicted"/>
<dbReference type="AlphaFoldDB" id="A0A6N9PZD1"/>
<dbReference type="RefSeq" id="WP_160644449.1">
    <property type="nucleotide sequence ID" value="NZ_SIJB01000007.1"/>
</dbReference>
<keyword evidence="3" id="KW-1185">Reference proteome</keyword>
<name>A0A6N9PZD1_9BACL</name>
<accession>A0A6N9PZD1</accession>
<organism evidence="2 3">
    <name type="scientific">Chengkuizengella marina</name>
    <dbReference type="NCBI Taxonomy" id="2507566"/>
    <lineage>
        <taxon>Bacteria</taxon>
        <taxon>Bacillati</taxon>
        <taxon>Bacillota</taxon>
        <taxon>Bacilli</taxon>
        <taxon>Bacillales</taxon>
        <taxon>Paenibacillaceae</taxon>
        <taxon>Chengkuizengella</taxon>
    </lineage>
</organism>
<protein>
    <submittedName>
        <fullName evidence="2">N-acetyltransferase</fullName>
    </submittedName>
</protein>
<dbReference type="PANTHER" id="PTHR43415">
    <property type="entry name" value="SPERMIDINE N(1)-ACETYLTRANSFERASE"/>
    <property type="match status" value="1"/>
</dbReference>
<dbReference type="PROSITE" id="PS51186">
    <property type="entry name" value="GNAT"/>
    <property type="match status" value="1"/>
</dbReference>
<dbReference type="OrthoDB" id="9795206at2"/>
<dbReference type="Pfam" id="PF13302">
    <property type="entry name" value="Acetyltransf_3"/>
    <property type="match status" value="1"/>
</dbReference>
<dbReference type="InterPro" id="IPR016181">
    <property type="entry name" value="Acyl_CoA_acyltransferase"/>
</dbReference>
<keyword evidence="2" id="KW-0808">Transferase</keyword>